<proteinExistence type="predicted"/>
<evidence type="ECO:0000313" key="3">
    <source>
        <dbReference type="Proteomes" id="UP000244902"/>
    </source>
</evidence>
<organism evidence="2 3">
    <name type="scientific">Parazoarcus communis</name>
    <dbReference type="NCBI Taxonomy" id="41977"/>
    <lineage>
        <taxon>Bacteria</taxon>
        <taxon>Pseudomonadati</taxon>
        <taxon>Pseudomonadota</taxon>
        <taxon>Betaproteobacteria</taxon>
        <taxon>Rhodocyclales</taxon>
        <taxon>Zoogloeaceae</taxon>
        <taxon>Parazoarcus</taxon>
    </lineage>
</organism>
<dbReference type="Gene3D" id="3.40.50.300">
    <property type="entry name" value="P-loop containing nucleotide triphosphate hydrolases"/>
    <property type="match status" value="2"/>
</dbReference>
<dbReference type="PANTHER" id="PTHR32182:SF22">
    <property type="entry name" value="ATP-DEPENDENT ENDONUCLEASE, OLD FAMILY-RELATED"/>
    <property type="match status" value="1"/>
</dbReference>
<dbReference type="AlphaFoldDB" id="A0A2U8GYG3"/>
<feature type="domain" description="Protein CR006 P-loop" evidence="1">
    <location>
        <begin position="11"/>
        <end position="718"/>
    </location>
</feature>
<dbReference type="Proteomes" id="UP000244902">
    <property type="component" value="Chromosome"/>
</dbReference>
<dbReference type="EMBL" id="CP022188">
    <property type="protein sequence ID" value="AWI78508.1"/>
    <property type="molecule type" value="Genomic_DNA"/>
</dbReference>
<dbReference type="PANTHER" id="PTHR32182">
    <property type="entry name" value="DNA REPLICATION AND REPAIR PROTEIN RECF"/>
    <property type="match status" value="1"/>
</dbReference>
<dbReference type="GO" id="GO:0000731">
    <property type="term" value="P:DNA synthesis involved in DNA repair"/>
    <property type="evidence" value="ECO:0007669"/>
    <property type="project" value="TreeGrafter"/>
</dbReference>
<accession>A0A2U8GYG3</accession>
<reference evidence="2 3" key="1">
    <citation type="submission" date="2017-06" db="EMBL/GenBank/DDBJ databases">
        <title>Azoarcus sp. TSNA42 complete genome sequence.</title>
        <authorList>
            <person name="Woo J.-H."/>
            <person name="Kim H.-S."/>
        </authorList>
    </citation>
    <scope>NUCLEOTIDE SEQUENCE [LARGE SCALE GENOMIC DNA]</scope>
    <source>
        <strain evidence="2 3">TSNA42</strain>
    </source>
</reference>
<dbReference type="OrthoDB" id="9795565at2"/>
<dbReference type="InterPro" id="IPR027417">
    <property type="entry name" value="P-loop_NTPase"/>
</dbReference>
<dbReference type="RefSeq" id="WP_108971471.1">
    <property type="nucleotide sequence ID" value="NZ_CP022188.1"/>
</dbReference>
<protein>
    <submittedName>
        <fullName evidence="2">AAA family ATPase</fullName>
    </submittedName>
</protein>
<sequence>MIETISLSKTATYGDQPEILGPLRRVNFIFGTNGTGKTTISRVIADDTGYAACGVAWKNGQPLQALVYNRDFVEHNFSRSAELKGVFTLGEKQVKAQEEMKEKKREADRYKDKIAADKMVLEGDDGKSGKRGDLAALEDRFLDQCWEAYGKHKEKLSHAFDGVRNSKKEFKARALREAASNTSQTVPLDELHKRAETIFGQALSEASVVSDVSLSILLGYESDPIIKKRVIGKEDVDIAEMIKKLGNSDWVREGRTFYDVNDRVCPFCQQATDEAFEKSLNEYFNESFERDSKAIGALLDNYKTEATRVLQELGQISASPSKFLDVAKFQSERDFLEAKLSLNTQQLVRKSKEPSQIFELESVGNIAASIAGLIAEANKKVADHNALVKNIGKEKAKLVSDVWKYMINRDLSAAYAHYKDTKGGLEGAIKSLEERVQNFGQEVRAREVAIRELEKQTTSVKPTIDAINSLLASFGFHGFSLAIADNGTSYQLVREDKSDAKETLSEGEKTFVTFLYFYHLLKGSDTESGITTDRVVVFDDPVSSLDSEILFIVGSLIKNVFDEARSGTSLIKQVFVLTHNVYFHKEVSFNNSRTDKALKDETFWVVRKPAKQSKLEKHDGNPIQTSYELLWSEVKNPNPSLLTIQNIMRRILENYFKFFGGIEPRDICARLPGKEQSICNSLLSWVNDGSHYAQDDIYVSMDHGAVQTYLKVFHLIFKLSEHEAHYKMMMGNDYVELEDFAHVGTGATAAEEASAA</sequence>
<dbReference type="GO" id="GO:0006302">
    <property type="term" value="P:double-strand break repair"/>
    <property type="evidence" value="ECO:0007669"/>
    <property type="project" value="TreeGrafter"/>
</dbReference>
<gene>
    <name evidence="2" type="ORF">CEW87_03530</name>
</gene>
<name>A0A2U8GYG3_9RHOO</name>
<evidence type="ECO:0000259" key="1">
    <source>
        <dbReference type="Pfam" id="PF13166"/>
    </source>
</evidence>
<dbReference type="Pfam" id="PF13166">
    <property type="entry name" value="AAA_13"/>
    <property type="match status" value="1"/>
</dbReference>
<dbReference type="InterPro" id="IPR026866">
    <property type="entry name" value="CR006_AAA"/>
</dbReference>
<dbReference type="SUPFAM" id="SSF52540">
    <property type="entry name" value="P-loop containing nucleoside triphosphate hydrolases"/>
    <property type="match status" value="1"/>
</dbReference>
<evidence type="ECO:0000313" key="2">
    <source>
        <dbReference type="EMBL" id="AWI78508.1"/>
    </source>
</evidence>